<name>A0ABD5Y2E3_9EURY</name>
<dbReference type="Proteomes" id="UP001596432">
    <property type="component" value="Unassembled WGS sequence"/>
</dbReference>
<dbReference type="PROSITE" id="PS51257">
    <property type="entry name" value="PROKAR_LIPOPROTEIN"/>
    <property type="match status" value="1"/>
</dbReference>
<dbReference type="AlphaFoldDB" id="A0ABD5Y2E3"/>
<evidence type="ECO:0000313" key="1">
    <source>
        <dbReference type="EMBL" id="MFC7140421.1"/>
    </source>
</evidence>
<protein>
    <submittedName>
        <fullName evidence="1">Uncharacterized protein</fullName>
    </submittedName>
</protein>
<proteinExistence type="predicted"/>
<accession>A0ABD5Y2E3</accession>
<gene>
    <name evidence="1" type="ORF">ACFQMA_11345</name>
</gene>
<dbReference type="EMBL" id="JBHTAS010000001">
    <property type="protein sequence ID" value="MFC7140421.1"/>
    <property type="molecule type" value="Genomic_DNA"/>
</dbReference>
<reference evidence="1 2" key="1">
    <citation type="journal article" date="2019" name="Int. J. Syst. Evol. Microbiol.">
        <title>The Global Catalogue of Microorganisms (GCM) 10K type strain sequencing project: providing services to taxonomists for standard genome sequencing and annotation.</title>
        <authorList>
            <consortium name="The Broad Institute Genomics Platform"/>
            <consortium name="The Broad Institute Genome Sequencing Center for Infectious Disease"/>
            <person name="Wu L."/>
            <person name="Ma J."/>
        </authorList>
    </citation>
    <scope>NUCLEOTIDE SEQUENCE [LARGE SCALE GENOMIC DNA]</scope>
    <source>
        <strain evidence="1 2">XZYJT29</strain>
    </source>
</reference>
<dbReference type="RefSeq" id="WP_274325977.1">
    <property type="nucleotide sequence ID" value="NZ_CP118158.1"/>
</dbReference>
<keyword evidence="2" id="KW-1185">Reference proteome</keyword>
<sequence length="168" mass="17971">MDRRALLSTAALGVAGGFAGCIGGGGEVVTTVQRSVTVQPGEGWIKEIPDVSDPGGAIRYRAKADRPFDVYFFSTEESFMFYDTYTDGDEPALTPAGSTDVSTTAEKVAEDAYEAETQKGGARQPIDGSGPYYFVVDHSDYRGDAGPGDEPRPLDVFVDLTVTQRKLL</sequence>
<comment type="caution">
    <text evidence="1">The sequence shown here is derived from an EMBL/GenBank/DDBJ whole genome shotgun (WGS) entry which is preliminary data.</text>
</comment>
<dbReference type="GeneID" id="78820709"/>
<organism evidence="1 2">
    <name type="scientific">Halosimplex aquaticum</name>
    <dbReference type="NCBI Taxonomy" id="3026162"/>
    <lineage>
        <taxon>Archaea</taxon>
        <taxon>Methanobacteriati</taxon>
        <taxon>Methanobacteriota</taxon>
        <taxon>Stenosarchaea group</taxon>
        <taxon>Halobacteria</taxon>
        <taxon>Halobacteriales</taxon>
        <taxon>Haloarculaceae</taxon>
        <taxon>Halosimplex</taxon>
    </lineage>
</organism>
<evidence type="ECO:0000313" key="2">
    <source>
        <dbReference type="Proteomes" id="UP001596432"/>
    </source>
</evidence>